<dbReference type="EMBL" id="JBEAAL010000001">
    <property type="protein sequence ID" value="MEQ1403821.1"/>
    <property type="molecule type" value="Genomic_DNA"/>
</dbReference>
<protein>
    <submittedName>
        <fullName evidence="2">FkbM family methyltransferase</fullName>
    </submittedName>
</protein>
<evidence type="ECO:0000313" key="3">
    <source>
        <dbReference type="Proteomes" id="UP001496627"/>
    </source>
</evidence>
<dbReference type="PANTHER" id="PTHR36973">
    <property type="entry name" value="SLL1456 PROTEIN-RELATED"/>
    <property type="match status" value="1"/>
</dbReference>
<dbReference type="GO" id="GO:0008168">
    <property type="term" value="F:methyltransferase activity"/>
    <property type="evidence" value="ECO:0007669"/>
    <property type="project" value="UniProtKB-KW"/>
</dbReference>
<evidence type="ECO:0000313" key="2">
    <source>
        <dbReference type="EMBL" id="MEQ1403821.1"/>
    </source>
</evidence>
<sequence length="250" mass="28584">MADEFDALETAIAPLRASGLDVSLFDSAVNDIKTRYIKKLPEYFQRIGYLRYLATDPKTIIDIGVSTGTPKLYEAFNHLPFLLVDPQRNSEQKLKYKPAKYTFVEKGLGAERGTLTLNESASQSSFIERDGVFVGDYKVESQYEVDVITFKDMIDSYKPEPPYGVKIDTEGFELEVVKGMVGAFDDIDFLICETSIRRVYRDSYQFSELVAFLANHGLLFYNILNDVSPWPRYYDTVFLRKDNPKFTSVT</sequence>
<proteinExistence type="predicted"/>
<dbReference type="Proteomes" id="UP001496627">
    <property type="component" value="Unassembled WGS sequence"/>
</dbReference>
<accession>A0ABV0LX60</accession>
<dbReference type="InterPro" id="IPR053188">
    <property type="entry name" value="FkbM_Methyltransferase"/>
</dbReference>
<keyword evidence="3" id="KW-1185">Reference proteome</keyword>
<reference evidence="2 3" key="1">
    <citation type="submission" date="2024-05" db="EMBL/GenBank/DDBJ databases">
        <title>Neorhizobium sp. Rsf11, a plant growth promoting and heavy metal resistant PAH-degrader.</title>
        <authorList>
            <person name="Golubev S.N."/>
            <person name="Muratova A.Y."/>
            <person name="Markelova M.I."/>
        </authorList>
    </citation>
    <scope>NUCLEOTIDE SEQUENCE [LARGE SCALE GENOMIC DNA]</scope>
    <source>
        <strain evidence="2 3">Rsf11</strain>
    </source>
</reference>
<dbReference type="Pfam" id="PF05050">
    <property type="entry name" value="Methyltransf_21"/>
    <property type="match status" value="1"/>
</dbReference>
<dbReference type="GO" id="GO:0032259">
    <property type="term" value="P:methylation"/>
    <property type="evidence" value="ECO:0007669"/>
    <property type="project" value="UniProtKB-KW"/>
</dbReference>
<feature type="domain" description="Methyltransferase FkbM" evidence="1">
    <location>
        <begin position="93"/>
        <end position="217"/>
    </location>
</feature>
<keyword evidence="2" id="KW-0808">Transferase</keyword>
<organism evidence="2 3">
    <name type="scientific">Neorhizobium phenanthreniclasticum</name>
    <dbReference type="NCBI Taxonomy" id="3157917"/>
    <lineage>
        <taxon>Bacteria</taxon>
        <taxon>Pseudomonadati</taxon>
        <taxon>Pseudomonadota</taxon>
        <taxon>Alphaproteobacteria</taxon>
        <taxon>Hyphomicrobiales</taxon>
        <taxon>Rhizobiaceae</taxon>
        <taxon>Rhizobium/Agrobacterium group</taxon>
        <taxon>Neorhizobium</taxon>
    </lineage>
</organism>
<name>A0ABV0LX60_9HYPH</name>
<dbReference type="PANTHER" id="PTHR36973:SF4">
    <property type="entry name" value="NODULATION PROTEIN"/>
    <property type="match status" value="1"/>
</dbReference>
<comment type="caution">
    <text evidence="2">The sequence shown here is derived from an EMBL/GenBank/DDBJ whole genome shotgun (WGS) entry which is preliminary data.</text>
</comment>
<dbReference type="SUPFAM" id="SSF53335">
    <property type="entry name" value="S-adenosyl-L-methionine-dependent methyltransferases"/>
    <property type="match status" value="1"/>
</dbReference>
<dbReference type="RefSeq" id="WP_348862123.1">
    <property type="nucleotide sequence ID" value="NZ_JBEAAL010000001.1"/>
</dbReference>
<dbReference type="InterPro" id="IPR029063">
    <property type="entry name" value="SAM-dependent_MTases_sf"/>
</dbReference>
<dbReference type="NCBIfam" id="TIGR01444">
    <property type="entry name" value="fkbM_fam"/>
    <property type="match status" value="1"/>
</dbReference>
<evidence type="ECO:0000259" key="1">
    <source>
        <dbReference type="Pfam" id="PF05050"/>
    </source>
</evidence>
<dbReference type="InterPro" id="IPR006342">
    <property type="entry name" value="FkbM_mtfrase"/>
</dbReference>
<dbReference type="Gene3D" id="3.40.50.150">
    <property type="entry name" value="Vaccinia Virus protein VP39"/>
    <property type="match status" value="1"/>
</dbReference>
<keyword evidence="2" id="KW-0489">Methyltransferase</keyword>
<gene>
    <name evidence="2" type="ORF">ABK249_02650</name>
</gene>